<dbReference type="AlphaFoldDB" id="A0AAV3J483"/>
<feature type="transmembrane region" description="Helical" evidence="1">
    <location>
        <begin position="158"/>
        <end position="174"/>
    </location>
</feature>
<feature type="transmembrane region" description="Helical" evidence="1">
    <location>
        <begin position="69"/>
        <end position="93"/>
    </location>
</feature>
<feature type="transmembrane region" description="Helical" evidence="1">
    <location>
        <begin position="285"/>
        <end position="303"/>
    </location>
</feature>
<evidence type="ECO:0000313" key="3">
    <source>
        <dbReference type="EMBL" id="EOU21971.1"/>
    </source>
</evidence>
<evidence type="ECO:0000313" key="4">
    <source>
        <dbReference type="Proteomes" id="UP000014104"/>
    </source>
</evidence>
<dbReference type="RefSeq" id="WP_016180607.1">
    <property type="nucleotide sequence ID" value="NZ_KE136364.1"/>
</dbReference>
<feature type="transmembrane region" description="Helical" evidence="1">
    <location>
        <begin position="255"/>
        <end position="273"/>
    </location>
</feature>
<gene>
    <name evidence="3" type="ORF">I570_02173</name>
    <name evidence="2" type="ORF">OMU_02760</name>
</gene>
<dbReference type="Proteomes" id="UP000014104">
    <property type="component" value="Unassembled WGS sequence"/>
</dbReference>
<name>A0AAV3J483_ENTAV</name>
<evidence type="ECO:0000256" key="1">
    <source>
        <dbReference type="SAM" id="Phobius"/>
    </source>
</evidence>
<feature type="transmembrane region" description="Helical" evidence="1">
    <location>
        <begin position="31"/>
        <end position="49"/>
    </location>
</feature>
<reference evidence="2 4" key="1">
    <citation type="submission" date="2013-03" db="EMBL/GenBank/DDBJ databases">
        <title>The Genome Sequence of Enterococcus avium ATCC_14025 (Illumina only assembly).</title>
        <authorList>
            <consortium name="The Broad Institute Genomics Platform"/>
            <consortium name="The Broad Institute Genome Sequencing Center for Infectious Disease"/>
            <person name="Earl A."/>
            <person name="Russ C."/>
            <person name="Gilmore M."/>
            <person name="Surin D."/>
            <person name="Walker B."/>
            <person name="Young S."/>
            <person name="Zeng Q."/>
            <person name="Gargeya S."/>
            <person name="Fitzgerald M."/>
            <person name="Haas B."/>
            <person name="Abouelleil A."/>
            <person name="Allen A.W."/>
            <person name="Alvarado L."/>
            <person name="Arachchi H.M."/>
            <person name="Berlin A.M."/>
            <person name="Chapman S.B."/>
            <person name="Gainer-Dewar J."/>
            <person name="Goldberg J."/>
            <person name="Griggs A."/>
            <person name="Gujja S."/>
            <person name="Hansen M."/>
            <person name="Howarth C."/>
            <person name="Imamovic A."/>
            <person name="Ireland A."/>
            <person name="Larimer J."/>
            <person name="McCowan C."/>
            <person name="Murphy C."/>
            <person name="Pearson M."/>
            <person name="Poon T.W."/>
            <person name="Priest M."/>
            <person name="Roberts A."/>
            <person name="Saif S."/>
            <person name="Shea T."/>
            <person name="Sisk P."/>
            <person name="Sykes S."/>
            <person name="Wortman J."/>
            <person name="Nusbaum C."/>
            <person name="Birren B."/>
        </authorList>
    </citation>
    <scope>NUCLEOTIDE SEQUENCE [LARGE SCALE GENOMIC DNA]</scope>
    <source>
        <strain evidence="2 4">ATCC 14025</strain>
    </source>
</reference>
<sequence length="324" mass="38079">MSINNYSRYWHGYQIFLRPLLIFINYGSIRQLYGIVIMLLLGLNIVLMVKKRDSFFALSFFLSFYFVRFYSFFLSMQFSNVFIVMLAFNLFILTRNDADLKTNNYYLAFFIVGSITNFIDLLTVPMITLGVPLITLLYSKIKLYHYREKSIIQFFKEILLTIFSWGMGYGFTWINKWLLASVILKENTIKVAIDQAIFRTEGNKAYPLDRIDMIKSNAGLILDKLNFLALVLAVLLVIFLVIYKKKVIKGRVNPQSIVLLFVSPFPYIWYLAMSNHSQIHYWFTYRLQIITVFSLFSFLAYISSQLFPIVKLKDDNANEINQLK</sequence>
<keyword evidence="4" id="KW-1185">Reference proteome</keyword>
<accession>A0AAV3J483</accession>
<organism evidence="3 5">
    <name type="scientific">Enterococcus avium ATCC 14025</name>
    <dbReference type="NCBI Taxonomy" id="1140002"/>
    <lineage>
        <taxon>Bacteria</taxon>
        <taxon>Bacillati</taxon>
        <taxon>Bacillota</taxon>
        <taxon>Bacilli</taxon>
        <taxon>Lactobacillales</taxon>
        <taxon>Enterococcaceae</taxon>
        <taxon>Enterococcus</taxon>
    </lineage>
</organism>
<evidence type="ECO:0008006" key="6">
    <source>
        <dbReference type="Google" id="ProtNLM"/>
    </source>
</evidence>
<dbReference type="EMBL" id="ASWL01000003">
    <property type="protein sequence ID" value="EOU21971.1"/>
    <property type="molecule type" value="Genomic_DNA"/>
</dbReference>
<feature type="transmembrane region" description="Helical" evidence="1">
    <location>
        <begin position="105"/>
        <end position="138"/>
    </location>
</feature>
<protein>
    <recommendedName>
        <fullName evidence="6">Glycosyltransferase RgtA/B/C/D-like domain-containing protein</fullName>
    </recommendedName>
</protein>
<evidence type="ECO:0000313" key="2">
    <source>
        <dbReference type="EMBL" id="EOT44101.1"/>
    </source>
</evidence>
<keyword evidence="1" id="KW-1133">Transmembrane helix</keyword>
<dbReference type="Proteomes" id="UP000014107">
    <property type="component" value="Unassembled WGS sequence"/>
</dbReference>
<keyword evidence="1" id="KW-0812">Transmembrane</keyword>
<reference evidence="3 5" key="2">
    <citation type="submission" date="2013-03" db="EMBL/GenBank/DDBJ databases">
        <title>The Genome Sequence of Enterococcus avium ATCC_14025 (PacBio/Illumina hybrid assembly).</title>
        <authorList>
            <consortium name="The Broad Institute Genomics Platform"/>
            <consortium name="The Broad Institute Genome Sequencing Center for Infectious Disease"/>
            <person name="Earl A."/>
            <person name="Russ C."/>
            <person name="Gilmore M."/>
            <person name="Surin D."/>
            <person name="Walker B."/>
            <person name="Young S."/>
            <person name="Zeng Q."/>
            <person name="Gargeya S."/>
            <person name="Fitzgerald M."/>
            <person name="Haas B."/>
            <person name="Abouelleil A."/>
            <person name="Allen A.W."/>
            <person name="Alvarado L."/>
            <person name="Arachchi H.M."/>
            <person name="Berlin A.M."/>
            <person name="Chapman S.B."/>
            <person name="Gainer-Dewar J."/>
            <person name="Goldberg J."/>
            <person name="Griggs A."/>
            <person name="Gujja S."/>
            <person name="Hansen M."/>
            <person name="Howarth C."/>
            <person name="Imamovic A."/>
            <person name="Ireland A."/>
            <person name="Larimer J."/>
            <person name="McCowan C."/>
            <person name="Murphy C."/>
            <person name="Pearson M."/>
            <person name="Poon T.W."/>
            <person name="Priest M."/>
            <person name="Roberts A."/>
            <person name="Saif S."/>
            <person name="Shea T."/>
            <person name="Sisk P."/>
            <person name="Sykes S."/>
            <person name="Wortman J."/>
            <person name="Nusbaum C."/>
            <person name="Birren B."/>
        </authorList>
    </citation>
    <scope>NUCLEOTIDE SEQUENCE [LARGE SCALE GENOMIC DNA]</scope>
    <source>
        <strain evidence="3 5">ATCC 14025</strain>
    </source>
</reference>
<comment type="caution">
    <text evidence="3">The sequence shown here is derived from an EMBL/GenBank/DDBJ whole genome shotgun (WGS) entry which is preliminary data.</text>
</comment>
<keyword evidence="1" id="KW-0472">Membrane</keyword>
<proteinExistence type="predicted"/>
<dbReference type="EMBL" id="AHYV01000027">
    <property type="protein sequence ID" value="EOT44101.1"/>
    <property type="molecule type" value="Genomic_DNA"/>
</dbReference>
<evidence type="ECO:0000313" key="5">
    <source>
        <dbReference type="Proteomes" id="UP000014107"/>
    </source>
</evidence>
<feature type="transmembrane region" description="Helical" evidence="1">
    <location>
        <begin position="225"/>
        <end position="243"/>
    </location>
</feature>